<reference evidence="1" key="2">
    <citation type="journal article" date="2022" name="New Phytol.">
        <title>Evolutionary transition to the ectomycorrhizal habit in the genomes of a hyperdiverse lineage of mushroom-forming fungi.</title>
        <authorList>
            <person name="Looney B."/>
            <person name="Miyauchi S."/>
            <person name="Morin E."/>
            <person name="Drula E."/>
            <person name="Courty P.E."/>
            <person name="Kohler A."/>
            <person name="Kuo A."/>
            <person name="LaButti K."/>
            <person name="Pangilinan J."/>
            <person name="Lipzen A."/>
            <person name="Riley R."/>
            <person name="Andreopoulos W."/>
            <person name="He G."/>
            <person name="Johnson J."/>
            <person name="Nolan M."/>
            <person name="Tritt A."/>
            <person name="Barry K.W."/>
            <person name="Grigoriev I.V."/>
            <person name="Nagy L.G."/>
            <person name="Hibbett D."/>
            <person name="Henrissat B."/>
            <person name="Matheny P.B."/>
            <person name="Labbe J."/>
            <person name="Martin F.M."/>
        </authorList>
    </citation>
    <scope>NUCLEOTIDE SEQUENCE</scope>
    <source>
        <strain evidence="1">HHB10654</strain>
    </source>
</reference>
<sequence length="467" mass="50644">MRNDTSHDQPPPHTACAPAMSPALLQNATLDTMSPIAEESPPGSSSTSTTGRRGSHAKNDALSDGGVPRTVRRRPSRLELWIDEQHGKDEQPPSMPPAAPGTAAHPYLAYPGLNTPRSPSADSDRASTAESFVLVDDDEAGSSSRTHDVFQARLVGITSPTQSSVATDITSSSSRPYSALFHSPPSLRNFHIALSPRRTSASTTHNSPSPTTPRHSIFHRQSTSMGHSRGLSLGSLTDQQSITHSPATPRSSRSFGTWKFRRPSVLGTFTPSEITEDDHSTYHLAPPRPSFSSTATFSSGTTDLSTPPKGPPSSIQTSPSLRPHTPSPSLWSLPRDASHLQDPPHSETSISVKPGSTRFPFSLKAHSNSVFPLRHVPAILPVPRDKRKKKLIISGIAVGDERRYQGVKQWCESFGEVNQITRMQNGDLHVDFRKSEVADTVCRINARVFIAKVGTVSLSWYTGKRPF</sequence>
<dbReference type="Proteomes" id="UP000814140">
    <property type="component" value="Unassembled WGS sequence"/>
</dbReference>
<gene>
    <name evidence="1" type="ORF">BV25DRAFT_1818553</name>
</gene>
<name>A0ACB8TID1_9AGAM</name>
<accession>A0ACB8TID1</accession>
<proteinExistence type="predicted"/>
<organism evidence="1 2">
    <name type="scientific">Artomyces pyxidatus</name>
    <dbReference type="NCBI Taxonomy" id="48021"/>
    <lineage>
        <taxon>Eukaryota</taxon>
        <taxon>Fungi</taxon>
        <taxon>Dikarya</taxon>
        <taxon>Basidiomycota</taxon>
        <taxon>Agaricomycotina</taxon>
        <taxon>Agaricomycetes</taxon>
        <taxon>Russulales</taxon>
        <taxon>Auriscalpiaceae</taxon>
        <taxon>Artomyces</taxon>
    </lineage>
</organism>
<dbReference type="EMBL" id="MU277188">
    <property type="protein sequence ID" value="KAI0068174.1"/>
    <property type="molecule type" value="Genomic_DNA"/>
</dbReference>
<comment type="caution">
    <text evidence="1">The sequence shown here is derived from an EMBL/GenBank/DDBJ whole genome shotgun (WGS) entry which is preliminary data.</text>
</comment>
<evidence type="ECO:0000313" key="2">
    <source>
        <dbReference type="Proteomes" id="UP000814140"/>
    </source>
</evidence>
<protein>
    <submittedName>
        <fullName evidence="1">Uncharacterized protein</fullName>
    </submittedName>
</protein>
<reference evidence="1" key="1">
    <citation type="submission" date="2021-03" db="EMBL/GenBank/DDBJ databases">
        <authorList>
            <consortium name="DOE Joint Genome Institute"/>
            <person name="Ahrendt S."/>
            <person name="Looney B.P."/>
            <person name="Miyauchi S."/>
            <person name="Morin E."/>
            <person name="Drula E."/>
            <person name="Courty P.E."/>
            <person name="Chicoki N."/>
            <person name="Fauchery L."/>
            <person name="Kohler A."/>
            <person name="Kuo A."/>
            <person name="Labutti K."/>
            <person name="Pangilinan J."/>
            <person name="Lipzen A."/>
            <person name="Riley R."/>
            <person name="Andreopoulos W."/>
            <person name="He G."/>
            <person name="Johnson J."/>
            <person name="Barry K.W."/>
            <person name="Grigoriev I.V."/>
            <person name="Nagy L."/>
            <person name="Hibbett D."/>
            <person name="Henrissat B."/>
            <person name="Matheny P.B."/>
            <person name="Labbe J."/>
            <person name="Martin F."/>
        </authorList>
    </citation>
    <scope>NUCLEOTIDE SEQUENCE</scope>
    <source>
        <strain evidence="1">HHB10654</strain>
    </source>
</reference>
<keyword evidence="2" id="KW-1185">Reference proteome</keyword>
<evidence type="ECO:0000313" key="1">
    <source>
        <dbReference type="EMBL" id="KAI0068174.1"/>
    </source>
</evidence>